<keyword evidence="2" id="KW-0472">Membrane</keyword>
<keyword evidence="2" id="KW-0812">Transmembrane</keyword>
<accession>A0A067QFW8</accession>
<protein>
    <submittedName>
        <fullName evidence="3">Uncharacterized protein</fullName>
    </submittedName>
</protein>
<evidence type="ECO:0000313" key="3">
    <source>
        <dbReference type="EMBL" id="KDQ62407.1"/>
    </source>
</evidence>
<proteinExistence type="predicted"/>
<dbReference type="Proteomes" id="UP000027265">
    <property type="component" value="Unassembled WGS sequence"/>
</dbReference>
<feature type="compositionally biased region" description="Basic and acidic residues" evidence="1">
    <location>
        <begin position="1055"/>
        <end position="1069"/>
    </location>
</feature>
<gene>
    <name evidence="3" type="ORF">JAAARDRAFT_189734</name>
</gene>
<keyword evidence="2" id="KW-1133">Transmembrane helix</keyword>
<evidence type="ECO:0000256" key="1">
    <source>
        <dbReference type="SAM" id="MobiDB-lite"/>
    </source>
</evidence>
<dbReference type="InParanoid" id="A0A067QFW8"/>
<dbReference type="EMBL" id="KL197711">
    <property type="protein sequence ID" value="KDQ62407.1"/>
    <property type="molecule type" value="Genomic_DNA"/>
</dbReference>
<reference evidence="4" key="1">
    <citation type="journal article" date="2014" name="Proc. Natl. Acad. Sci. U.S.A.">
        <title>Extensive sampling of basidiomycete genomes demonstrates inadequacy of the white-rot/brown-rot paradigm for wood decay fungi.</title>
        <authorList>
            <person name="Riley R."/>
            <person name="Salamov A.A."/>
            <person name="Brown D.W."/>
            <person name="Nagy L.G."/>
            <person name="Floudas D."/>
            <person name="Held B.W."/>
            <person name="Levasseur A."/>
            <person name="Lombard V."/>
            <person name="Morin E."/>
            <person name="Otillar R."/>
            <person name="Lindquist E.A."/>
            <person name="Sun H."/>
            <person name="LaButti K.M."/>
            <person name="Schmutz J."/>
            <person name="Jabbour D."/>
            <person name="Luo H."/>
            <person name="Baker S.E."/>
            <person name="Pisabarro A.G."/>
            <person name="Walton J.D."/>
            <person name="Blanchette R.A."/>
            <person name="Henrissat B."/>
            <person name="Martin F."/>
            <person name="Cullen D."/>
            <person name="Hibbett D.S."/>
            <person name="Grigoriev I.V."/>
        </authorList>
    </citation>
    <scope>NUCLEOTIDE SEQUENCE [LARGE SCALE GENOMIC DNA]</scope>
    <source>
        <strain evidence="4">MUCL 33604</strain>
    </source>
</reference>
<evidence type="ECO:0000313" key="4">
    <source>
        <dbReference type="Proteomes" id="UP000027265"/>
    </source>
</evidence>
<dbReference type="HOGENOM" id="CLU_268434_0_0_1"/>
<keyword evidence="4" id="KW-1185">Reference proteome</keyword>
<name>A0A067QFW8_9AGAM</name>
<organism evidence="3 4">
    <name type="scientific">Jaapia argillacea MUCL 33604</name>
    <dbReference type="NCBI Taxonomy" id="933084"/>
    <lineage>
        <taxon>Eukaryota</taxon>
        <taxon>Fungi</taxon>
        <taxon>Dikarya</taxon>
        <taxon>Basidiomycota</taxon>
        <taxon>Agaricomycotina</taxon>
        <taxon>Agaricomycetes</taxon>
        <taxon>Agaricomycetidae</taxon>
        <taxon>Jaapiales</taxon>
        <taxon>Jaapiaceae</taxon>
        <taxon>Jaapia</taxon>
    </lineage>
</organism>
<evidence type="ECO:0000256" key="2">
    <source>
        <dbReference type="SAM" id="Phobius"/>
    </source>
</evidence>
<feature type="transmembrane region" description="Helical" evidence="2">
    <location>
        <begin position="59"/>
        <end position="78"/>
    </location>
</feature>
<feature type="region of interest" description="Disordered" evidence="1">
    <location>
        <begin position="1053"/>
        <end position="1077"/>
    </location>
</feature>
<feature type="transmembrane region" description="Helical" evidence="2">
    <location>
        <begin position="90"/>
        <end position="109"/>
    </location>
</feature>
<dbReference type="AlphaFoldDB" id="A0A067QFW8"/>
<feature type="transmembrane region" description="Helical" evidence="2">
    <location>
        <begin position="21"/>
        <end position="39"/>
    </location>
</feature>
<sequence length="1223" mass="137027">MFSIIKMVLTPRLDSLPDTVVVIYTCLAAFPDLVVFLATSTSPLSPSSTSDLVFIDPSVSIPLFTVVIFTILAFFHVFARSTSTRGSMWARVIFWIVTLVFVFGIWRWFPSDPLSVLKCLFDTSNWDTAREIASYYFDPLATMLEHVACDRDILDGEWNQGPVTSLLRLSLQITRLGDSYVLGQFLQHGQAFTALRVGIWSSIVRVSPTARHPDTITLFLSRAVQFGQDTCKLPVPADLLLTELKHTLLSSLSAHTTSLDLWFTFKALTQFAIGLHASILSRVVYRRISQKRPVSITRCLEFWPSLLIVVLLCILEYMLNQPTNQKGVTTDRTNANPRAWSPILAWTSYEPVFGGDCLSLSRIGGYVYGLFVAVLAVVQNEVDLSNSIARLFAITPEESEQVLGPVAHIPNWIKDEFLAIGFFYLAYKLLHSTLLLVKSSIFRTEPHNGIPFDLYPDHPHRRRRHGFPLLLLTLLALYGTSRITPPIRSILSTESLSLAIWLRSWKSVCPPTWEYMFYQAGHLTSIDFWGWLRESAFRVSSDDLVKVLAQLASAEVLTSLVITLVILPSICTFAAVLRWANYAPHNHNATTLGDLGGKEIILQVVEPTESRTRQPLRITKLYESNFPQNPLDACSTSPARPASFTSHITITPNAPVEQEFVDEEDSLFPSGSGVGTPHLALRPPLAVCIIARKIHISGDLQRLETSSAIWTSFSRSADHRSLAIFFGMIWRSVAAASLRTFMDPPTLRSVDGLSGLFVSILPVNSRLPKFPGVFKPCDLSLIRRNPHIPVVVAPMIWKPTIGPGVRTPSSTSPLAWMILPKSQLVSSRRNDLTRTITSGFVASDICALDCFHLEHISPLNRTPVLFGRSSAATSYSWLPQEFLPPFVHHRNRWAVISCIPRKSSMAVASYSPCTLLARNLGISELLPCFSWWSIEWRRLPFSQTILLRIRRETWHLRRDCFYVHAQTSVVTFHWKRRSAILVVVPECIMDVITSPLPCPLPARTVVPNFAPFLLLSSPFSRILVFDFLPPSSVSNRTPSRHKAPRHIAAMCRPLRHSESPPSHENKDDMPLEDDNAEPPMRFGDLSLDAGWELLYDLVSPPPPLEMLSDHILSNAPSRVTLDPCFWQDIPEEVFLQVASLPDCTNEEKNRILTEYRSSLQAPIGQQSEGCLGMALLDATTSQVTDFTPSPPIPLSKHPHHNHTSRFMSLFSRSSKRNASTPPS</sequence>